<protein>
    <submittedName>
        <fullName evidence="1">Uncharacterized protein</fullName>
    </submittedName>
</protein>
<dbReference type="Gene3D" id="3.30.1330.70">
    <property type="entry name" value="Holliday junction resolvase RusA"/>
    <property type="match status" value="1"/>
</dbReference>
<proteinExistence type="predicted"/>
<organism evidence="1 2">
    <name type="scientific">Sporomusa termitida</name>
    <dbReference type="NCBI Taxonomy" id="2377"/>
    <lineage>
        <taxon>Bacteria</taxon>
        <taxon>Bacillati</taxon>
        <taxon>Bacillota</taxon>
        <taxon>Negativicutes</taxon>
        <taxon>Selenomonadales</taxon>
        <taxon>Sporomusaceae</taxon>
        <taxon>Sporomusa</taxon>
    </lineage>
</organism>
<accession>A0A517DS77</accession>
<sequence>MDKVLIKLTVPDVPPSINRWTRLHWTRLRQFKKQWELEVWATAVKAKVNNKQLAKAVIRITYFFTDSRRRDKDNYAPKFILDGLVKAGVLQDDNADAIDVDWCFAKGAKRTEIVIWEE</sequence>
<dbReference type="GO" id="GO:0006281">
    <property type="term" value="P:DNA repair"/>
    <property type="evidence" value="ECO:0007669"/>
    <property type="project" value="InterPro"/>
</dbReference>
<name>A0A517DS77_9FIRM</name>
<dbReference type="GO" id="GO:0006310">
    <property type="term" value="P:DNA recombination"/>
    <property type="evidence" value="ECO:0007669"/>
    <property type="project" value="InterPro"/>
</dbReference>
<dbReference type="EMBL" id="CP036259">
    <property type="protein sequence ID" value="QDR80215.1"/>
    <property type="molecule type" value="Genomic_DNA"/>
</dbReference>
<dbReference type="RefSeq" id="WP_144349795.1">
    <property type="nucleotide sequence ID" value="NZ_CP036259.1"/>
</dbReference>
<dbReference type="OrthoDB" id="2375410at2"/>
<reference evidence="1 2" key="1">
    <citation type="submission" date="2019-02" db="EMBL/GenBank/DDBJ databases">
        <title>Closed genome of Sporomusa termitida DSM 4440.</title>
        <authorList>
            <person name="Poehlein A."/>
            <person name="Daniel R."/>
        </authorList>
    </citation>
    <scope>NUCLEOTIDE SEQUENCE [LARGE SCALE GENOMIC DNA]</scope>
    <source>
        <strain evidence="1 2">DSM 4440</strain>
    </source>
</reference>
<evidence type="ECO:0000313" key="2">
    <source>
        <dbReference type="Proteomes" id="UP000320776"/>
    </source>
</evidence>
<gene>
    <name evidence="1" type="ORF">SPTER_15340</name>
</gene>
<dbReference type="SUPFAM" id="SSF103084">
    <property type="entry name" value="Holliday junction resolvase RusA"/>
    <property type="match status" value="1"/>
</dbReference>
<dbReference type="AlphaFoldDB" id="A0A517DS77"/>
<evidence type="ECO:0000313" key="1">
    <source>
        <dbReference type="EMBL" id="QDR80215.1"/>
    </source>
</evidence>
<dbReference type="InterPro" id="IPR036614">
    <property type="entry name" value="RusA-like_sf"/>
</dbReference>
<dbReference type="KEGG" id="sted:SPTER_15340"/>
<dbReference type="Proteomes" id="UP000320776">
    <property type="component" value="Chromosome"/>
</dbReference>
<dbReference type="GO" id="GO:0000287">
    <property type="term" value="F:magnesium ion binding"/>
    <property type="evidence" value="ECO:0007669"/>
    <property type="project" value="InterPro"/>
</dbReference>
<keyword evidence="2" id="KW-1185">Reference proteome</keyword>